<evidence type="ECO:0008006" key="3">
    <source>
        <dbReference type="Google" id="ProtNLM"/>
    </source>
</evidence>
<evidence type="ECO:0000313" key="2">
    <source>
        <dbReference type="Proteomes" id="UP000549250"/>
    </source>
</evidence>
<dbReference type="SUPFAM" id="SSF55729">
    <property type="entry name" value="Acyl-CoA N-acyltransferases (Nat)"/>
    <property type="match status" value="1"/>
</dbReference>
<dbReference type="Pfam" id="PF07395">
    <property type="entry name" value="Mig-14"/>
    <property type="match status" value="1"/>
</dbReference>
<reference evidence="1 2" key="1">
    <citation type="submission" date="2020-08" db="EMBL/GenBank/DDBJ databases">
        <title>Genomic Encyclopedia of Type Strains, Phase III (KMG-III): the genomes of soil and plant-associated and newly described type strains.</title>
        <authorList>
            <person name="Whitman W."/>
        </authorList>
    </citation>
    <scope>NUCLEOTIDE SEQUENCE [LARGE SCALE GENOMIC DNA]</scope>
    <source>
        <strain evidence="1 2">CECT 4462</strain>
    </source>
</reference>
<dbReference type="AlphaFoldDB" id="A0A839SZT4"/>
<gene>
    <name evidence="1" type="ORF">FHR87_001045</name>
</gene>
<accession>A0A839SZT4</accession>
<sequence length="298" mass="34189">MLQYLRFWRERGWTAIDSAAYAEAWRRLGGSVITHPDIVERLATLVGIPVRYLGWQQGGELVAAIPCWGRHLALSKEVLKQAGKKRFFDLGNAEVILPIAEHACVPVRQQIPYVSEVNKARIATLRAQSDELAFARPPENYKGRYRYNLRRDLRLIKEAGGEVRPIGEFATLERARIYAQLFEKRWKFEVPGKANLVEVFDLLQEFMAGSVVLLEGRPIAIQILYRVESPQWISMEYINGGFDPDCDKYAPGSVLTFVNTQAAWDEARALGKQLRYSFGRADREYKDLWCHRAPVYQV</sequence>
<evidence type="ECO:0000313" key="1">
    <source>
        <dbReference type="EMBL" id="MBB3102662.1"/>
    </source>
</evidence>
<protein>
    <recommendedName>
        <fullName evidence="3">GNAT family N-acetyltransferase</fullName>
    </recommendedName>
</protein>
<dbReference type="InterPro" id="IPR016181">
    <property type="entry name" value="Acyl_CoA_acyltransferase"/>
</dbReference>
<dbReference type="InterPro" id="IPR009977">
    <property type="entry name" value="Mig-14"/>
</dbReference>
<dbReference type="EMBL" id="JACHXI010000003">
    <property type="protein sequence ID" value="MBB3102662.1"/>
    <property type="molecule type" value="Genomic_DNA"/>
</dbReference>
<comment type="caution">
    <text evidence="1">The sequence shown here is derived from an EMBL/GenBank/DDBJ whole genome shotgun (WGS) entry which is preliminary data.</text>
</comment>
<dbReference type="RefSeq" id="WP_183165640.1">
    <property type="nucleotide sequence ID" value="NZ_JACHXI010000003.1"/>
</dbReference>
<name>A0A839SZT4_AZOMA</name>
<keyword evidence="2" id="KW-1185">Reference proteome</keyword>
<organism evidence="1 2">
    <name type="scientific">Azomonas macrocytogenes</name>
    <name type="common">Azotobacter macrocytogenes</name>
    <dbReference type="NCBI Taxonomy" id="69962"/>
    <lineage>
        <taxon>Bacteria</taxon>
        <taxon>Pseudomonadati</taxon>
        <taxon>Pseudomonadota</taxon>
        <taxon>Gammaproteobacteria</taxon>
        <taxon>Pseudomonadales</taxon>
        <taxon>Pseudomonadaceae</taxon>
        <taxon>Azomonas</taxon>
    </lineage>
</organism>
<proteinExistence type="predicted"/>
<dbReference type="Proteomes" id="UP000549250">
    <property type="component" value="Unassembled WGS sequence"/>
</dbReference>